<organism evidence="2 3">
    <name type="scientific">Tritrichomonas musculus</name>
    <dbReference type="NCBI Taxonomy" id="1915356"/>
    <lineage>
        <taxon>Eukaryota</taxon>
        <taxon>Metamonada</taxon>
        <taxon>Parabasalia</taxon>
        <taxon>Tritrichomonadida</taxon>
        <taxon>Tritrichomonadidae</taxon>
        <taxon>Tritrichomonas</taxon>
    </lineage>
</organism>
<name>A0ABR2GV51_9EUKA</name>
<evidence type="ECO:0000256" key="1">
    <source>
        <dbReference type="SAM" id="Coils"/>
    </source>
</evidence>
<accession>A0ABR2GV51</accession>
<dbReference type="EMBL" id="JAPFFF010000058">
    <property type="protein sequence ID" value="KAK8837746.1"/>
    <property type="molecule type" value="Genomic_DNA"/>
</dbReference>
<dbReference type="Proteomes" id="UP001470230">
    <property type="component" value="Unassembled WGS sequence"/>
</dbReference>
<keyword evidence="1" id="KW-0175">Coiled coil</keyword>
<keyword evidence="3" id="KW-1185">Reference proteome</keyword>
<evidence type="ECO:0000313" key="3">
    <source>
        <dbReference type="Proteomes" id="UP001470230"/>
    </source>
</evidence>
<comment type="caution">
    <text evidence="2">The sequence shown here is derived from an EMBL/GenBank/DDBJ whole genome shotgun (WGS) entry which is preliminary data.</text>
</comment>
<feature type="coiled-coil region" evidence="1">
    <location>
        <begin position="11"/>
        <end position="38"/>
    </location>
</feature>
<reference evidence="2 3" key="1">
    <citation type="submission" date="2024-04" db="EMBL/GenBank/DDBJ databases">
        <title>Tritrichomonas musculus Genome.</title>
        <authorList>
            <person name="Alves-Ferreira E."/>
            <person name="Grigg M."/>
            <person name="Lorenzi H."/>
            <person name="Galac M."/>
        </authorList>
    </citation>
    <scope>NUCLEOTIDE SEQUENCE [LARGE SCALE GENOMIC DNA]</scope>
    <source>
        <strain evidence="2 3">EAF2021</strain>
    </source>
</reference>
<proteinExistence type="predicted"/>
<protein>
    <submittedName>
        <fullName evidence="2">Uncharacterized protein</fullName>
    </submittedName>
</protein>
<evidence type="ECO:0000313" key="2">
    <source>
        <dbReference type="EMBL" id="KAK8837746.1"/>
    </source>
</evidence>
<sequence length="142" mass="16763">MTVNADPQTHLTILKARNSELERRLNKLKGLSVTLEENINKIQTMFDQMISSQENQCFDMVQFDEEIKQLSKSLFPPASQKNVTPRRREENSNLIMSQILSLQRLEPKQCEEQLQESDPLYKRVRQDTRLMQKFLAKYNSFL</sequence>
<gene>
    <name evidence="2" type="ORF">M9Y10_036281</name>
</gene>